<evidence type="ECO:0000313" key="3">
    <source>
        <dbReference type="Proteomes" id="UP000042958"/>
    </source>
</evidence>
<protein>
    <submittedName>
        <fullName evidence="2">Uncharacterized protein</fullName>
    </submittedName>
</protein>
<sequence length="200" mass="22117">MMSTFLETNKPAQELTLEKALGIASMVVARSTSDQRKFENNSQYPAKTTAMSGQDPFDNELFVPLGSPLPTIGAQETQKPSTPMVVSLDAPKTIKVVPKSKRQAPAKNPNLEPVKKKKAVVFKRGQAECNGLEFTETKPDAATIMDFPLPKVNHGGIRPSRVPRHLYSTPSIPDLDDVNAVERAFRDLLSVREMVDWESR</sequence>
<feature type="region of interest" description="Disordered" evidence="1">
    <location>
        <begin position="34"/>
        <end position="58"/>
    </location>
</feature>
<name>A0A0F7TEX2_PENBI</name>
<dbReference type="OrthoDB" id="4366218at2759"/>
<dbReference type="EMBL" id="CDHK01000002">
    <property type="protein sequence ID" value="CEJ55389.1"/>
    <property type="molecule type" value="Genomic_DNA"/>
</dbReference>
<accession>A0A0F7TEX2</accession>
<dbReference type="Proteomes" id="UP000042958">
    <property type="component" value="Unassembled WGS sequence"/>
</dbReference>
<organism evidence="2 3">
    <name type="scientific">Penicillium brasilianum</name>
    <dbReference type="NCBI Taxonomy" id="104259"/>
    <lineage>
        <taxon>Eukaryota</taxon>
        <taxon>Fungi</taxon>
        <taxon>Dikarya</taxon>
        <taxon>Ascomycota</taxon>
        <taxon>Pezizomycotina</taxon>
        <taxon>Eurotiomycetes</taxon>
        <taxon>Eurotiomycetidae</taxon>
        <taxon>Eurotiales</taxon>
        <taxon>Aspergillaceae</taxon>
        <taxon>Penicillium</taxon>
    </lineage>
</organism>
<feature type="compositionally biased region" description="Polar residues" evidence="1">
    <location>
        <begin position="40"/>
        <end position="52"/>
    </location>
</feature>
<dbReference type="AlphaFoldDB" id="A0A0F7TEX2"/>
<evidence type="ECO:0000313" key="2">
    <source>
        <dbReference type="EMBL" id="CEJ55389.1"/>
    </source>
</evidence>
<keyword evidence="3" id="KW-1185">Reference proteome</keyword>
<proteinExistence type="predicted"/>
<evidence type="ECO:0000256" key="1">
    <source>
        <dbReference type="SAM" id="MobiDB-lite"/>
    </source>
</evidence>
<gene>
    <name evidence="2" type="ORF">PMG11_01651</name>
</gene>
<reference evidence="3" key="1">
    <citation type="journal article" date="2015" name="Genome Announc.">
        <title>Draft genome sequence of the fungus Penicillium brasilianum MG11.</title>
        <authorList>
            <person name="Horn F."/>
            <person name="Linde J."/>
            <person name="Mattern D.J."/>
            <person name="Walther G."/>
            <person name="Guthke R."/>
            <person name="Brakhage A.A."/>
            <person name="Valiante V."/>
        </authorList>
    </citation>
    <scope>NUCLEOTIDE SEQUENCE [LARGE SCALE GENOMIC DNA]</scope>
    <source>
        <strain evidence="3">MG11</strain>
    </source>
</reference>